<keyword evidence="3" id="KW-1185">Reference proteome</keyword>
<gene>
    <name evidence="2" type="ORF">SNEC2469_LOCUS7881</name>
</gene>
<reference evidence="2" key="1">
    <citation type="submission" date="2021-02" db="EMBL/GenBank/DDBJ databases">
        <authorList>
            <person name="Dougan E. K."/>
            <person name="Rhodes N."/>
            <person name="Thang M."/>
            <person name="Chan C."/>
        </authorList>
    </citation>
    <scope>NUCLEOTIDE SEQUENCE</scope>
</reference>
<evidence type="ECO:0000313" key="3">
    <source>
        <dbReference type="Proteomes" id="UP000601435"/>
    </source>
</evidence>
<feature type="region of interest" description="Disordered" evidence="1">
    <location>
        <begin position="1"/>
        <end position="23"/>
    </location>
</feature>
<dbReference type="AlphaFoldDB" id="A0A812P3G1"/>
<feature type="region of interest" description="Disordered" evidence="1">
    <location>
        <begin position="39"/>
        <end position="151"/>
    </location>
</feature>
<dbReference type="EMBL" id="CAJNJA010013230">
    <property type="protein sequence ID" value="CAE7316178.1"/>
    <property type="molecule type" value="Genomic_DNA"/>
</dbReference>
<name>A0A812P3G1_9DINO</name>
<dbReference type="OrthoDB" id="10381553at2759"/>
<evidence type="ECO:0000313" key="2">
    <source>
        <dbReference type="EMBL" id="CAE7316178.1"/>
    </source>
</evidence>
<comment type="caution">
    <text evidence="2">The sequence shown here is derived from an EMBL/GenBank/DDBJ whole genome shotgun (WGS) entry which is preliminary data.</text>
</comment>
<proteinExistence type="predicted"/>
<feature type="compositionally biased region" description="Acidic residues" evidence="1">
    <location>
        <begin position="61"/>
        <end position="70"/>
    </location>
</feature>
<protein>
    <submittedName>
        <fullName evidence="2">Uncharacterized protein</fullName>
    </submittedName>
</protein>
<sequence length="151" mass="15954">MAPFGTSVPRFYSGDFPLPPSPLSFFGPRIATGATSVAASHNASVADTPDACATPAQEMQEVLEEPEEQESGSSSEASPPNPMSQSPCSSQGAESSPRVRISRRSGVRQRADAGRALAPSTEKAPPRAESPVVRATRSERSATKSRKVVWR</sequence>
<organism evidence="2 3">
    <name type="scientific">Symbiodinium necroappetens</name>
    <dbReference type="NCBI Taxonomy" id="1628268"/>
    <lineage>
        <taxon>Eukaryota</taxon>
        <taxon>Sar</taxon>
        <taxon>Alveolata</taxon>
        <taxon>Dinophyceae</taxon>
        <taxon>Suessiales</taxon>
        <taxon>Symbiodiniaceae</taxon>
        <taxon>Symbiodinium</taxon>
    </lineage>
</organism>
<evidence type="ECO:0000256" key="1">
    <source>
        <dbReference type="SAM" id="MobiDB-lite"/>
    </source>
</evidence>
<accession>A0A812P3G1</accession>
<dbReference type="Proteomes" id="UP000601435">
    <property type="component" value="Unassembled WGS sequence"/>
</dbReference>
<feature type="compositionally biased region" description="Polar residues" evidence="1">
    <location>
        <begin position="83"/>
        <end position="94"/>
    </location>
</feature>